<dbReference type="Pfam" id="PF12937">
    <property type="entry name" value="F-box-like"/>
    <property type="match status" value="1"/>
</dbReference>
<evidence type="ECO:0000259" key="1">
    <source>
        <dbReference type="PROSITE" id="PS50181"/>
    </source>
</evidence>
<dbReference type="RefSeq" id="XP_041409123.1">
    <property type="nucleotide sequence ID" value="XM_041553189.1"/>
</dbReference>
<protein>
    <submittedName>
        <fullName evidence="2">Similar to Saccharomyces cerevisiae YLR368W MDM30 F-box component of an SCF ubiquitin protein ligase complex</fullName>
    </submittedName>
</protein>
<dbReference type="InterPro" id="IPR001810">
    <property type="entry name" value="F-box_dom"/>
</dbReference>
<dbReference type="SUPFAM" id="SSF81383">
    <property type="entry name" value="F-box domain"/>
    <property type="match status" value="1"/>
</dbReference>
<dbReference type="AlphaFoldDB" id="A0A8H2VL10"/>
<organism evidence="2 3">
    <name type="scientific">Maudiozyma barnettii</name>
    <dbReference type="NCBI Taxonomy" id="61262"/>
    <lineage>
        <taxon>Eukaryota</taxon>
        <taxon>Fungi</taxon>
        <taxon>Dikarya</taxon>
        <taxon>Ascomycota</taxon>
        <taxon>Saccharomycotina</taxon>
        <taxon>Saccharomycetes</taxon>
        <taxon>Saccharomycetales</taxon>
        <taxon>Saccharomycetaceae</taxon>
        <taxon>Maudiozyma</taxon>
    </lineage>
</organism>
<dbReference type="Gene3D" id="1.20.1280.50">
    <property type="match status" value="1"/>
</dbReference>
<sequence length="620" mass="72566">MEFEELPLEIWLELAGYLNITDLLHLRVTNRRIKRNITQPSLWKKLCNNHWIDQLRVEEEIYRVPTKSCRNYRDIDDWCKYGRRCYHSDNHILHRIEKLTKTYSSSTYWNKFDIILKNNYDAMIPILTKIITQEYDIHSPHNFSFDVRTCAQQLLDYLRHEKYFENVWYQSFFNTTNCGQTESVFMDFSMLDPSFDRLAPHILRVRNTVDSLLLAKYNNRLESLYSIRPALRVEIIAKELYKVLKVGSVDKITTDRKYYNEDYFLSRIYAGEALGHPLLILVIIQSICRRYKVETSLTEYYLAIIDNNLQSGGTLLGVDPNTLTRQYFTNRSFVKMLCRETQLDEQTVIDSIVPNLLKPLTVETCRYNLFCDISVECKGSISDACNQEGVSSGDVHSMNIRYEHIMKYFPHSKQQIPNKIMKYIESIDERVLQLDGHNEENSIKLDVRSLKRDKEYKELLKIVKNTYPSDCVHIFSPGLINESYTYLDWLMDSRSISIDPNELSQENNFGTFSTYRATELVCVLTPLYKLTDLQYVTIMDCVGDVKIVSSNLVGDILQDNSQIEKFLQIIMPHNELGYLFESVDWTTGRLLINDRIRSSFQSRSISPGGAIVFEADHVPV</sequence>
<comment type="caution">
    <text evidence="2">The sequence shown here is derived from an EMBL/GenBank/DDBJ whole genome shotgun (WGS) entry which is preliminary data.</text>
</comment>
<dbReference type="EMBL" id="CAEFZW010000014">
    <property type="protein sequence ID" value="CAB4257279.1"/>
    <property type="molecule type" value="Genomic_DNA"/>
</dbReference>
<gene>
    <name evidence="2" type="ORF">KABA2_14S00572</name>
</gene>
<dbReference type="GO" id="GO:0016874">
    <property type="term" value="F:ligase activity"/>
    <property type="evidence" value="ECO:0007669"/>
    <property type="project" value="UniProtKB-KW"/>
</dbReference>
<proteinExistence type="predicted"/>
<keyword evidence="3" id="KW-1185">Reference proteome</keyword>
<reference evidence="2 3" key="1">
    <citation type="submission" date="2020-05" db="EMBL/GenBank/DDBJ databases">
        <authorList>
            <person name="Casaregola S."/>
            <person name="Devillers H."/>
            <person name="Grondin C."/>
        </authorList>
    </citation>
    <scope>NUCLEOTIDE SEQUENCE [LARGE SCALE GENOMIC DNA]</scope>
    <source>
        <strain evidence="2 3">CLIB 1767</strain>
    </source>
</reference>
<accession>A0A8H2VL10</accession>
<keyword evidence="2" id="KW-0436">Ligase</keyword>
<dbReference type="PROSITE" id="PS50181">
    <property type="entry name" value="FBOX"/>
    <property type="match status" value="1"/>
</dbReference>
<dbReference type="OrthoDB" id="550575at2759"/>
<feature type="domain" description="F-box" evidence="1">
    <location>
        <begin position="1"/>
        <end position="46"/>
    </location>
</feature>
<evidence type="ECO:0000313" key="3">
    <source>
        <dbReference type="Proteomes" id="UP000644660"/>
    </source>
</evidence>
<evidence type="ECO:0000313" key="2">
    <source>
        <dbReference type="EMBL" id="CAB4257279.1"/>
    </source>
</evidence>
<dbReference type="Proteomes" id="UP000644660">
    <property type="component" value="Unassembled WGS sequence"/>
</dbReference>
<dbReference type="CDD" id="cd09917">
    <property type="entry name" value="F-box_SF"/>
    <property type="match status" value="1"/>
</dbReference>
<name>A0A8H2VL10_9SACH</name>
<dbReference type="InterPro" id="IPR036047">
    <property type="entry name" value="F-box-like_dom_sf"/>
</dbReference>
<dbReference type="GeneID" id="64860394"/>